<dbReference type="STRING" id="7159.Q176B2"/>
<protein>
    <submittedName>
        <fullName evidence="5">AAEL006457-PA</fullName>
    </submittedName>
</protein>
<dbReference type="SUPFAM" id="SSF56235">
    <property type="entry name" value="N-terminal nucleophile aminohydrolases (Ntn hydrolases)"/>
    <property type="match status" value="1"/>
</dbReference>
<feature type="domain" description="Glutamine amidotransferase type-2" evidence="4">
    <location>
        <begin position="2"/>
        <end position="178"/>
    </location>
</feature>
<reference evidence="5" key="2">
    <citation type="journal article" date="2007" name="Science">
        <title>Genome sequence of Aedes aegypti, a major arbovirus vector.</title>
        <authorList>
            <person name="Nene V."/>
            <person name="Wortman J.R."/>
            <person name="Lawson D."/>
            <person name="Haas B."/>
            <person name="Kodira C."/>
            <person name="Tu Z.J."/>
            <person name="Loftus B."/>
            <person name="Xi Z."/>
            <person name="Megy K."/>
            <person name="Grabherr M."/>
            <person name="Ren Q."/>
            <person name="Zdobnov E.M."/>
            <person name="Lobo N.F."/>
            <person name="Campbell K.S."/>
            <person name="Brown S.E."/>
            <person name="Bonaldo M.F."/>
            <person name="Zhu J."/>
            <person name="Sinkins S.P."/>
            <person name="Hogenkamp D.G."/>
            <person name="Amedeo P."/>
            <person name="Arensburger P."/>
            <person name="Atkinson P.W."/>
            <person name="Bidwell S."/>
            <person name="Biedler J."/>
            <person name="Birney E."/>
            <person name="Bruggner R.V."/>
            <person name="Costas J."/>
            <person name="Coy M.R."/>
            <person name="Crabtree J."/>
            <person name="Crawford M."/>
            <person name="Debruyn B."/>
            <person name="Decaprio D."/>
            <person name="Eiglmeier K."/>
            <person name="Eisenstadt E."/>
            <person name="El-Dorry H."/>
            <person name="Gelbart W.M."/>
            <person name="Gomes S.L."/>
            <person name="Hammond M."/>
            <person name="Hannick L.I."/>
            <person name="Hogan J.R."/>
            <person name="Holmes M.H."/>
            <person name="Jaffe D."/>
            <person name="Johnston J.S."/>
            <person name="Kennedy R.C."/>
            <person name="Koo H."/>
            <person name="Kravitz S."/>
            <person name="Kriventseva E.V."/>
            <person name="Kulp D."/>
            <person name="Labutti K."/>
            <person name="Lee E."/>
            <person name="Li S."/>
            <person name="Lovin D.D."/>
            <person name="Mao C."/>
            <person name="Mauceli E."/>
            <person name="Menck C.F."/>
            <person name="Miller J.R."/>
            <person name="Montgomery P."/>
            <person name="Mori A."/>
            <person name="Nascimento A.L."/>
            <person name="Naveira H.F."/>
            <person name="Nusbaum C."/>
            <person name="O'leary S."/>
            <person name="Orvis J."/>
            <person name="Pertea M."/>
            <person name="Quesneville H."/>
            <person name="Reidenbach K.R."/>
            <person name="Rogers Y.H."/>
            <person name="Roth C.W."/>
            <person name="Schneider J.R."/>
            <person name="Schatz M."/>
            <person name="Shumway M."/>
            <person name="Stanke M."/>
            <person name="Stinson E.O."/>
            <person name="Tubio J.M."/>
            <person name="Vanzee J.P."/>
            <person name="Verjovski-Almeida S."/>
            <person name="Werner D."/>
            <person name="White O."/>
            <person name="Wyder S."/>
            <person name="Zeng Q."/>
            <person name="Zhao Q."/>
            <person name="Zhao Y."/>
            <person name="Hill C.A."/>
            <person name="Raikhel A.S."/>
            <person name="Soares M.B."/>
            <person name="Knudson D.L."/>
            <person name="Lee N.H."/>
            <person name="Galagan J."/>
            <person name="Salzberg S.L."/>
            <person name="Paulsen I.T."/>
            <person name="Dimopoulos G."/>
            <person name="Collins F.H."/>
            <person name="Birren B."/>
            <person name="Fraser-Liggett C.M."/>
            <person name="Severson D.W."/>
        </authorList>
    </citation>
    <scope>NUCLEOTIDE SEQUENCE [LARGE SCALE GENOMIC DNA]</scope>
    <source>
        <strain evidence="5">Liverpool</strain>
    </source>
</reference>
<dbReference type="PhylomeDB" id="Q176B2"/>
<dbReference type="GO" id="GO:0006529">
    <property type="term" value="P:asparagine biosynthetic process"/>
    <property type="evidence" value="ECO:0007669"/>
    <property type="project" value="UniProtKB-KW"/>
</dbReference>
<dbReference type="eggNOG" id="KOG0573">
    <property type="taxonomic scope" value="Eukaryota"/>
</dbReference>
<dbReference type="Proteomes" id="UP000682892">
    <property type="component" value="Unassembled WGS sequence"/>
</dbReference>
<dbReference type="CDD" id="cd01991">
    <property type="entry name" value="Asn_synthase_B_C"/>
    <property type="match status" value="1"/>
</dbReference>
<dbReference type="PANTHER" id="PTHR45937">
    <property type="entry name" value="ASPARAGINE SYNTHETASE DOMAIN-CONTAINING PROTEIN 1"/>
    <property type="match status" value="1"/>
</dbReference>
<dbReference type="PANTHER" id="PTHR45937:SF1">
    <property type="entry name" value="ASPARAGINE SYNTHETASE DOMAIN-CONTAINING PROTEIN 1"/>
    <property type="match status" value="1"/>
</dbReference>
<dbReference type="Pfam" id="PF00733">
    <property type="entry name" value="Asn_synthase"/>
    <property type="match status" value="1"/>
</dbReference>
<dbReference type="AlphaFoldDB" id="Q176B2"/>
<dbReference type="InterPro" id="IPR029055">
    <property type="entry name" value="Ntn_hydrolases_N"/>
</dbReference>
<proteinExistence type="predicted"/>
<accession>Q176B2</accession>
<evidence type="ECO:0000313" key="6">
    <source>
        <dbReference type="Proteomes" id="UP000682892"/>
    </source>
</evidence>
<dbReference type="InterPro" id="IPR017932">
    <property type="entry name" value="GATase_2_dom"/>
</dbReference>
<dbReference type="InterPro" id="IPR014729">
    <property type="entry name" value="Rossmann-like_a/b/a_fold"/>
</dbReference>
<dbReference type="OMA" id="HAKICIL"/>
<dbReference type="EMBL" id="CH477391">
    <property type="protein sequence ID" value="EAT41946.1"/>
    <property type="molecule type" value="Genomic_DNA"/>
</dbReference>
<gene>
    <name evidence="5" type="ORF">AaeL_AAEL006457</name>
</gene>
<dbReference type="Gene3D" id="3.60.20.10">
    <property type="entry name" value="Glutamine Phosphoribosylpyrophosphate, subunit 1, domain 1"/>
    <property type="match status" value="1"/>
</dbReference>
<evidence type="ECO:0000256" key="2">
    <source>
        <dbReference type="ARBA" id="ARBA00022888"/>
    </source>
</evidence>
<dbReference type="InterPro" id="IPR001962">
    <property type="entry name" value="Asn_synthase"/>
</dbReference>
<dbReference type="HOGENOM" id="CLU_012368_2_0_1"/>
<dbReference type="Gene3D" id="3.40.50.620">
    <property type="entry name" value="HUPs"/>
    <property type="match status" value="1"/>
</dbReference>
<keyword evidence="1" id="KW-0028">Amino-acid biosynthesis</keyword>
<evidence type="ECO:0000259" key="4">
    <source>
        <dbReference type="PROSITE" id="PS51278"/>
    </source>
</evidence>
<evidence type="ECO:0000313" key="5">
    <source>
        <dbReference type="EMBL" id="EAT41946.1"/>
    </source>
</evidence>
<organism evidence="5 6">
    <name type="scientific">Aedes aegypti</name>
    <name type="common">Yellowfever mosquito</name>
    <name type="synonym">Culex aegypti</name>
    <dbReference type="NCBI Taxonomy" id="7159"/>
    <lineage>
        <taxon>Eukaryota</taxon>
        <taxon>Metazoa</taxon>
        <taxon>Ecdysozoa</taxon>
        <taxon>Arthropoda</taxon>
        <taxon>Hexapoda</taxon>
        <taxon>Insecta</taxon>
        <taxon>Pterygota</taxon>
        <taxon>Neoptera</taxon>
        <taxon>Endopterygota</taxon>
        <taxon>Diptera</taxon>
        <taxon>Nematocera</taxon>
        <taxon>Culicoidea</taxon>
        <taxon>Culicidae</taxon>
        <taxon>Culicinae</taxon>
        <taxon>Aedini</taxon>
        <taxon>Aedes</taxon>
        <taxon>Stegomyia</taxon>
    </lineage>
</organism>
<sequence length="581" mass="65444">MCGIFCFISKTNSISFGESFFKQCQHLLNNRGPDHAGTVTFDSRVLMCGTVLWQQGSDITLQPVESDRFVLLFNGDLFIERGDLSISDTQWLLGKVTSEVANLNDLADVFKQLKGPFSLILLDKYSRKVYFARDSLGRNSLLLGQSNEGFIITSVTGRNTPMAFVEIPPNGIYHIDLNSDVNGINLLSWKQPENSDISSLTVEQQFLDLSWMAKDRLHNYFNYHQVLSSQSLAEDETYDYLLNNTTISSLCDQLLKILAESVHERISNTPNHCKQCVSSKASCTHPRVGVLFSGGIDCTIVALLADRFVPPDVPICLLNVAFEKIIRPGNPKFRKNGSEASAEIDWDVPDRLTGRSTWKELQQLRPSREWHFVEINVTRKELQNYKDRISDLVFPLKSVLDESLGAALWFASRGEGLVENSEYKSTCRVMLIGSGADELFGGYSRHRVAFYRAITSKSAQPSEDEIRAGFSHLMVELDLDWNRLPSRNLARDDRIIGDHGVTPRTPYLQEDFISVVQSLKAEQRCYHPLGEGIGDKLTLRLCGYKLGLRMSAKLRKRALQFGSRIADRKQNANDSSNFLSS</sequence>
<dbReference type="GO" id="GO:0004066">
    <property type="term" value="F:asparagine synthase (glutamine-hydrolyzing) activity"/>
    <property type="evidence" value="ECO:0007669"/>
    <property type="project" value="InterPro"/>
</dbReference>
<dbReference type="SUPFAM" id="SSF52402">
    <property type="entry name" value="Adenine nucleotide alpha hydrolases-like"/>
    <property type="match status" value="1"/>
</dbReference>
<dbReference type="VEuPathDB" id="VectorBase:AAEL006457"/>
<name>Q176B2_AEDAE</name>
<reference evidence="5" key="3">
    <citation type="submission" date="2012-09" db="EMBL/GenBank/DDBJ databases">
        <authorList>
            <consortium name="VectorBase"/>
        </authorList>
    </citation>
    <scope>NUCLEOTIDE SEQUENCE</scope>
    <source>
        <strain evidence="5">Liverpool</strain>
    </source>
</reference>
<reference evidence="5" key="1">
    <citation type="submission" date="2005-10" db="EMBL/GenBank/DDBJ databases">
        <authorList>
            <person name="Loftus B.J."/>
            <person name="Nene V.M."/>
            <person name="Hannick L.I."/>
            <person name="Bidwell S."/>
            <person name="Haas B."/>
            <person name="Amedeo P."/>
            <person name="Orvis J."/>
            <person name="Wortman J.R."/>
            <person name="White O.R."/>
            <person name="Salzberg S."/>
            <person name="Shumway M."/>
            <person name="Koo H."/>
            <person name="Zhao Y."/>
            <person name="Holmes M."/>
            <person name="Miller J."/>
            <person name="Schatz M."/>
            <person name="Pop M."/>
            <person name="Pai G."/>
            <person name="Utterback T."/>
            <person name="Rogers Y.-H."/>
            <person name="Kravitz S."/>
            <person name="Fraser C.M."/>
        </authorList>
    </citation>
    <scope>NUCLEOTIDE SEQUENCE</scope>
    <source>
        <strain evidence="5">Liverpool</strain>
    </source>
</reference>
<keyword evidence="2" id="KW-0061">Asparagine biosynthesis</keyword>
<dbReference type="InterPro" id="IPR051857">
    <property type="entry name" value="Asn_synthetase_domain"/>
</dbReference>
<evidence type="ECO:0000256" key="1">
    <source>
        <dbReference type="ARBA" id="ARBA00022605"/>
    </source>
</evidence>
<keyword evidence="3" id="KW-0315">Glutamine amidotransferase</keyword>
<evidence type="ECO:0000256" key="3">
    <source>
        <dbReference type="ARBA" id="ARBA00022962"/>
    </source>
</evidence>
<dbReference type="PaxDb" id="7159-AAEL006457-PA"/>
<dbReference type="Pfam" id="PF13537">
    <property type="entry name" value="GATase_7"/>
    <property type="match status" value="1"/>
</dbReference>
<dbReference type="PROSITE" id="PS51278">
    <property type="entry name" value="GATASE_TYPE_2"/>
    <property type="match status" value="1"/>
</dbReference>